<name>A0A182X3G9_ANOQN</name>
<dbReference type="FunFam" id="3.40.33.10:FF:000010">
    <property type="entry name" value="Predicted protein"/>
    <property type="match status" value="3"/>
</dbReference>
<dbReference type="Proteomes" id="UP000076407">
    <property type="component" value="Unassembled WGS sequence"/>
</dbReference>
<dbReference type="CDD" id="cd05382">
    <property type="entry name" value="CAP_GAPR1-like"/>
    <property type="match status" value="3"/>
</dbReference>
<dbReference type="PRINTS" id="PR00838">
    <property type="entry name" value="V5ALLERGEN"/>
</dbReference>
<accession>A0A182X3G9</accession>
<dbReference type="PROSITE" id="PS01009">
    <property type="entry name" value="CRISP_1"/>
    <property type="match status" value="3"/>
</dbReference>
<proteinExistence type="predicted"/>
<dbReference type="InterPro" id="IPR014044">
    <property type="entry name" value="CAP_dom"/>
</dbReference>
<reference evidence="4" key="1">
    <citation type="submission" date="2020-05" db="UniProtKB">
        <authorList>
            <consortium name="EnsemblMetazoa"/>
        </authorList>
    </citation>
    <scope>IDENTIFICATION</scope>
    <source>
        <strain evidence="4">SANGQUA</strain>
    </source>
</reference>
<dbReference type="InterPro" id="IPR002413">
    <property type="entry name" value="V5_allergen-like"/>
</dbReference>
<dbReference type="SUPFAM" id="SSF55797">
    <property type="entry name" value="PR-1-like"/>
    <property type="match status" value="3"/>
</dbReference>
<dbReference type="InterPro" id="IPR034113">
    <property type="entry name" value="SCP_GAPR1-like"/>
</dbReference>
<keyword evidence="2" id="KW-0964">Secreted</keyword>
<feature type="domain" description="SCP" evidence="3">
    <location>
        <begin position="318"/>
        <end position="452"/>
    </location>
</feature>
<keyword evidence="5" id="KW-1185">Reference proteome</keyword>
<dbReference type="InterPro" id="IPR035940">
    <property type="entry name" value="CAP_sf"/>
</dbReference>
<evidence type="ECO:0000313" key="4">
    <source>
        <dbReference type="EnsemblMetazoa" id="AQUA004345-PA"/>
    </source>
</evidence>
<evidence type="ECO:0000313" key="5">
    <source>
        <dbReference type="Proteomes" id="UP000076407"/>
    </source>
</evidence>
<protein>
    <recommendedName>
        <fullName evidence="3">SCP domain-containing protein</fullName>
    </recommendedName>
</protein>
<dbReference type="PROSITE" id="PS01010">
    <property type="entry name" value="CRISP_2"/>
    <property type="match status" value="3"/>
</dbReference>
<dbReference type="GO" id="GO:0005576">
    <property type="term" value="C:extracellular region"/>
    <property type="evidence" value="ECO:0007669"/>
    <property type="project" value="UniProtKB-SubCell"/>
</dbReference>
<organism evidence="4 5">
    <name type="scientific">Anopheles quadriannulatus</name>
    <name type="common">Mosquito</name>
    <dbReference type="NCBI Taxonomy" id="34691"/>
    <lineage>
        <taxon>Eukaryota</taxon>
        <taxon>Metazoa</taxon>
        <taxon>Ecdysozoa</taxon>
        <taxon>Arthropoda</taxon>
        <taxon>Hexapoda</taxon>
        <taxon>Insecta</taxon>
        <taxon>Pterygota</taxon>
        <taxon>Neoptera</taxon>
        <taxon>Endopterygota</taxon>
        <taxon>Diptera</taxon>
        <taxon>Nematocera</taxon>
        <taxon>Culicoidea</taxon>
        <taxon>Culicidae</taxon>
        <taxon>Anophelinae</taxon>
        <taxon>Anopheles</taxon>
    </lineage>
</organism>
<dbReference type="InterPro" id="IPR001283">
    <property type="entry name" value="CRISP-related"/>
</dbReference>
<dbReference type="InterPro" id="IPR018244">
    <property type="entry name" value="Allrgn_V5/Tpx1_CS"/>
</dbReference>
<dbReference type="VEuPathDB" id="VectorBase:AQUA004345"/>
<dbReference type="AlphaFoldDB" id="A0A182X3G9"/>
<comment type="subcellular location">
    <subcellularLocation>
        <location evidence="1">Secreted</location>
    </subcellularLocation>
</comment>
<sequence length="461" mass="52031">MSFTTFQTEVLERHNVYRARHSAQPLVLDAAICQYAQQWANYLASRNVMQHRTNNKYGENLYACFGKTNITAQEPVDSWYNEISYYRFGAAQPSNFMQVGHFTQVVWKKSRRLGVGVAVQGRNVYVVCNYDPPGNFGNEYPANSRCKQSPVRGMYQSEANNLNGNLFKANSLAVCCSFTAFQIEALNRHNLYRAKHSAQPLVLDAGLCKFAQQWANFLVSRNVMRHRSNNKYGENLYASFGRTNISGAVAVDAWYNEIKYYRFGATKPSNFSQVGHFTQVVWKNSRRLGVGVAVQGTRVYVVCNYDPPGNFGNLYPANFQLEVLNRHNELRAQHSAEPLQLNKNLCEFAQQWANKLATENKLQHRSSNKYGENLYACFGRANIEGKDAVDSWYSEVKNYTFGAADPGSNFPNVGHFTQVVWKGSQQLGVGIAAKGTSVFVVCNYDPPGNVYGQYAQHVSSR</sequence>
<dbReference type="Pfam" id="PF00188">
    <property type="entry name" value="CAP"/>
    <property type="match status" value="3"/>
</dbReference>
<feature type="domain" description="SCP" evidence="3">
    <location>
        <begin position="5"/>
        <end position="138"/>
    </location>
</feature>
<feature type="domain" description="SCP" evidence="3">
    <location>
        <begin position="180"/>
        <end position="313"/>
    </location>
</feature>
<dbReference type="PRINTS" id="PR00837">
    <property type="entry name" value="V5TPXLIKE"/>
</dbReference>
<evidence type="ECO:0000259" key="3">
    <source>
        <dbReference type="SMART" id="SM00198"/>
    </source>
</evidence>
<evidence type="ECO:0000256" key="1">
    <source>
        <dbReference type="ARBA" id="ARBA00004613"/>
    </source>
</evidence>
<dbReference type="SMART" id="SM00198">
    <property type="entry name" value="SCP"/>
    <property type="match status" value="3"/>
</dbReference>
<dbReference type="PANTHER" id="PTHR10334">
    <property type="entry name" value="CYSTEINE-RICH SECRETORY PROTEIN-RELATED"/>
    <property type="match status" value="1"/>
</dbReference>
<dbReference type="Gene3D" id="3.40.33.10">
    <property type="entry name" value="CAP"/>
    <property type="match status" value="3"/>
</dbReference>
<evidence type="ECO:0000256" key="2">
    <source>
        <dbReference type="ARBA" id="ARBA00022525"/>
    </source>
</evidence>
<dbReference type="STRING" id="34691.A0A182X3G9"/>
<dbReference type="EnsemblMetazoa" id="AQUA004345-RA">
    <property type="protein sequence ID" value="AQUA004345-PA"/>
    <property type="gene ID" value="AQUA004345"/>
</dbReference>